<organism evidence="2 3">
    <name type="scientific">Metarhizium brunneum</name>
    <dbReference type="NCBI Taxonomy" id="500148"/>
    <lineage>
        <taxon>Eukaryota</taxon>
        <taxon>Fungi</taxon>
        <taxon>Dikarya</taxon>
        <taxon>Ascomycota</taxon>
        <taxon>Pezizomycotina</taxon>
        <taxon>Sordariomycetes</taxon>
        <taxon>Hypocreomycetidae</taxon>
        <taxon>Hypocreales</taxon>
        <taxon>Clavicipitaceae</taxon>
        <taxon>Metarhizium</taxon>
    </lineage>
</organism>
<reference evidence="2 3" key="1">
    <citation type="submission" date="2020-07" db="EMBL/GenBank/DDBJ databases">
        <title>Telomere length de novo assembly of all 7 chromosomes of the fungus, Metarhizium brunneum, using a novel assembly pipeline.</title>
        <authorList>
            <person name="Saud z."/>
            <person name="Kortsinoglou A."/>
            <person name="Kouvelis V.N."/>
            <person name="Butt T.M."/>
        </authorList>
    </citation>
    <scope>NUCLEOTIDE SEQUENCE [LARGE SCALE GENOMIC DNA]</scope>
    <source>
        <strain evidence="2 3">4556</strain>
    </source>
</reference>
<protein>
    <recommendedName>
        <fullName evidence="4">Myb-like domain-containing protein</fullName>
    </recommendedName>
</protein>
<evidence type="ECO:0000313" key="2">
    <source>
        <dbReference type="EMBL" id="QLI64856.1"/>
    </source>
</evidence>
<feature type="region of interest" description="Disordered" evidence="1">
    <location>
        <begin position="152"/>
        <end position="207"/>
    </location>
</feature>
<dbReference type="RefSeq" id="XP_014548875.1">
    <property type="nucleotide sequence ID" value="XM_014693389.1"/>
</dbReference>
<dbReference type="EMBL" id="CP058932">
    <property type="protein sequence ID" value="QLI64856.1"/>
    <property type="molecule type" value="Genomic_DNA"/>
</dbReference>
<proteinExistence type="predicted"/>
<dbReference type="OrthoDB" id="3439209at2759"/>
<dbReference type="AlphaFoldDB" id="A0A7D5URH2"/>
<dbReference type="KEGG" id="mbrn:26238319"/>
<evidence type="ECO:0000313" key="3">
    <source>
        <dbReference type="Proteomes" id="UP000510686"/>
    </source>
</evidence>
<dbReference type="GeneID" id="26238319"/>
<dbReference type="Proteomes" id="UP000510686">
    <property type="component" value="Chromosome 1"/>
</dbReference>
<name>A0A7D5URH2_9HYPO</name>
<accession>A0A7D5URH2</accession>
<evidence type="ECO:0000256" key="1">
    <source>
        <dbReference type="SAM" id="MobiDB-lite"/>
    </source>
</evidence>
<sequence>MAFYEWGPNQSFNEEFFTLSQDKLHYESVNEESPLEETINAPSIPPPMMNYHHNGFPFTPPPEALPDLHDGIPFSNEAYGWNPYPLYGFGFLNASTAMPAEQVYRMAPSIVPATHTTYNAVPMPYFGMDPLGGSYLGARSFSPASSTETTLAAGSISTATVSPPPANPDQGNHTPASAAYAEASRPHAASEAPVDPLPPVESSAARRAEEDRILMECRRLGMPYAAIQKKLGSKLAESTLRGRVRQFTLPPRDRERKPAWSDKDIELLKRAVPLYRKPGGRPKVFWEQVGRYIQDHGGSRKFSGKTCHAKYKEVTGRDY</sequence>
<keyword evidence="3" id="KW-1185">Reference proteome</keyword>
<feature type="compositionally biased region" description="Polar residues" evidence="1">
    <location>
        <begin position="152"/>
        <end position="161"/>
    </location>
</feature>
<evidence type="ECO:0008006" key="4">
    <source>
        <dbReference type="Google" id="ProtNLM"/>
    </source>
</evidence>
<gene>
    <name evidence="2" type="ORF">G6M90_00g016550</name>
</gene>